<sequence>MPEQHEKSIIAVKSDKSAYDGEAARLNGIRLPISGGRISSGWRAGHPPV</sequence>
<dbReference type="KEGG" id="daq:DAQ1742_02920"/>
<dbReference type="Proteomes" id="UP000294820">
    <property type="component" value="Chromosome 1"/>
</dbReference>
<accession>A0A375ADV7</accession>
<reference evidence="1 2" key="1">
    <citation type="submission" date="2016-09" db="EMBL/GenBank/DDBJ databases">
        <authorList>
            <person name="Reverchon S."/>
            <person name="Nasser W."/>
            <person name="Leonard S."/>
            <person name="Brochier C."/>
            <person name="Duprey A."/>
        </authorList>
    </citation>
    <scope>NUCLEOTIDE SEQUENCE [LARGE SCALE GENOMIC DNA]</scope>
    <source>
        <strain evidence="1 2">174/2</strain>
    </source>
</reference>
<dbReference type="EMBL" id="LT615367">
    <property type="protein sequence ID" value="SLM63769.1"/>
    <property type="molecule type" value="Genomic_DNA"/>
</dbReference>
<protein>
    <submittedName>
        <fullName evidence="1">Uncharacterized protein</fullName>
    </submittedName>
</protein>
<proteinExistence type="predicted"/>
<evidence type="ECO:0000313" key="2">
    <source>
        <dbReference type="Proteomes" id="UP000294820"/>
    </source>
</evidence>
<dbReference type="AlphaFoldDB" id="A0A375ADV7"/>
<name>A0A375ADV7_9GAMM</name>
<evidence type="ECO:0000313" key="1">
    <source>
        <dbReference type="EMBL" id="SLM63769.1"/>
    </source>
</evidence>
<keyword evidence="2" id="KW-1185">Reference proteome</keyword>
<organism evidence="1 2">
    <name type="scientific">Dickeya aquatica</name>
    <dbReference type="NCBI Taxonomy" id="1401087"/>
    <lineage>
        <taxon>Bacteria</taxon>
        <taxon>Pseudomonadati</taxon>
        <taxon>Pseudomonadota</taxon>
        <taxon>Gammaproteobacteria</taxon>
        <taxon>Enterobacterales</taxon>
        <taxon>Pectobacteriaceae</taxon>
        <taxon>Dickeya</taxon>
    </lineage>
</organism>
<gene>
    <name evidence="1" type="ORF">DAQ1742_02920</name>
</gene>